<dbReference type="GO" id="GO:0005886">
    <property type="term" value="C:plasma membrane"/>
    <property type="evidence" value="ECO:0007669"/>
    <property type="project" value="UniProtKB-SubCell"/>
</dbReference>
<evidence type="ECO:0000256" key="5">
    <source>
        <dbReference type="ARBA" id="ARBA00022692"/>
    </source>
</evidence>
<feature type="transmembrane region" description="Helical" evidence="8">
    <location>
        <begin position="158"/>
        <end position="177"/>
    </location>
</feature>
<evidence type="ECO:0000256" key="4">
    <source>
        <dbReference type="ARBA" id="ARBA00022679"/>
    </source>
</evidence>
<evidence type="ECO:0000313" key="10">
    <source>
        <dbReference type="Proteomes" id="UP000186914"/>
    </source>
</evidence>
<protein>
    <submittedName>
        <fullName evidence="9">Uncharacterized protein</fullName>
    </submittedName>
</protein>
<keyword evidence="3" id="KW-0328">Glycosyltransferase</keyword>
<dbReference type="EMBL" id="FTNO01000005">
    <property type="protein sequence ID" value="SIR83951.1"/>
    <property type="molecule type" value="Genomic_DNA"/>
</dbReference>
<keyword evidence="2" id="KW-1003">Cell membrane</keyword>
<proteinExistence type="predicted"/>
<dbReference type="RefSeq" id="WP_076432041.1">
    <property type="nucleotide sequence ID" value="NZ_FTNO01000005.1"/>
</dbReference>
<keyword evidence="5 8" id="KW-0812">Transmembrane</keyword>
<dbReference type="AlphaFoldDB" id="A0A1N7E7B2"/>
<comment type="subcellular location">
    <subcellularLocation>
        <location evidence="1">Cell membrane</location>
        <topology evidence="1">Multi-pass membrane protein</topology>
    </subcellularLocation>
</comment>
<keyword evidence="10" id="KW-1185">Reference proteome</keyword>
<dbReference type="PANTHER" id="PTHR33908">
    <property type="entry name" value="MANNOSYLTRANSFERASE YKCB-RELATED"/>
    <property type="match status" value="1"/>
</dbReference>
<keyword evidence="6 8" id="KW-1133">Transmembrane helix</keyword>
<dbReference type="GO" id="GO:0008610">
    <property type="term" value="P:lipid biosynthetic process"/>
    <property type="evidence" value="ECO:0007669"/>
    <property type="project" value="UniProtKB-ARBA"/>
</dbReference>
<evidence type="ECO:0000256" key="6">
    <source>
        <dbReference type="ARBA" id="ARBA00022989"/>
    </source>
</evidence>
<dbReference type="Proteomes" id="UP000186914">
    <property type="component" value="Unassembled WGS sequence"/>
</dbReference>
<dbReference type="InterPro" id="IPR050297">
    <property type="entry name" value="LipidA_mod_glycosyltrf_83"/>
</dbReference>
<evidence type="ECO:0000313" key="9">
    <source>
        <dbReference type="EMBL" id="SIR83951.1"/>
    </source>
</evidence>
<feature type="transmembrane region" description="Helical" evidence="8">
    <location>
        <begin position="104"/>
        <end position="122"/>
    </location>
</feature>
<evidence type="ECO:0000256" key="2">
    <source>
        <dbReference type="ARBA" id="ARBA00022475"/>
    </source>
</evidence>
<accession>A0A1N7E7B2</accession>
<evidence type="ECO:0000256" key="8">
    <source>
        <dbReference type="SAM" id="Phobius"/>
    </source>
</evidence>
<sequence>MASHQTDSKTTPESRGLGYELPWLVPGLLAGICILYFYVSSHSYPSFGAGLYLHIAERIVENGYALPETIPGYTADGVPFAYPPLMFYVSAVLLDVTGLDPFTIARYLPGLVSIAYLIPLYFFTRDLLGSRPQASLATLIVAVSPPVLQWHISAGGIVRAPALLFSLIGLYAGLHLFREQNTRWLVPALVAFTLTILTHPMYTIFFVMSYLLLYVRFDRSLNGLLRGLFVGVGGVLLTTPWWSSVLVAHGSTVFTAAAGTHGGIGNTIPTLERLVEQQFSESPLLSVWHLTAIVGCLWLVLKREYFLPAWLLLIAVTIEEARFIFLIAALVSSRFVFTGLVPWLRRESSGMLGREEIVTLSVVVLVTISLSGGALYATGGLNAHAGSPSLPQFVTDGDVEAMEWTKENTDPSAEFVVLGDAAEWFPQQTDRTMLVAPWGVEWKGHQQYSTQLRQFRQLSRCHSSNCLTVRLMQMNVHPDYVYIPKGTYTVRGMQREQPREMVSRMVTSPQYHLAFENEDVAIFRLSDGWHPPRPGTAGPVPI</sequence>
<dbReference type="OrthoDB" id="242465at2157"/>
<evidence type="ECO:0000256" key="3">
    <source>
        <dbReference type="ARBA" id="ARBA00022676"/>
    </source>
</evidence>
<dbReference type="GO" id="GO:0016763">
    <property type="term" value="F:pentosyltransferase activity"/>
    <property type="evidence" value="ECO:0007669"/>
    <property type="project" value="TreeGrafter"/>
</dbReference>
<dbReference type="PANTHER" id="PTHR33908:SF11">
    <property type="entry name" value="MEMBRANE PROTEIN"/>
    <property type="match status" value="1"/>
</dbReference>
<feature type="transmembrane region" description="Helical" evidence="8">
    <location>
        <begin position="224"/>
        <end position="242"/>
    </location>
</feature>
<gene>
    <name evidence="9" type="ORF">SAMN05421858_4083</name>
</gene>
<keyword evidence="7 8" id="KW-0472">Membrane</keyword>
<evidence type="ECO:0000256" key="7">
    <source>
        <dbReference type="ARBA" id="ARBA00023136"/>
    </source>
</evidence>
<feature type="transmembrane region" description="Helical" evidence="8">
    <location>
        <begin position="321"/>
        <end position="345"/>
    </location>
</feature>
<feature type="transmembrane region" description="Helical" evidence="8">
    <location>
        <begin position="357"/>
        <end position="377"/>
    </location>
</feature>
<feature type="transmembrane region" description="Helical" evidence="8">
    <location>
        <begin position="184"/>
        <end position="212"/>
    </location>
</feature>
<keyword evidence="4" id="KW-0808">Transferase</keyword>
<reference evidence="10" key="1">
    <citation type="submission" date="2017-01" db="EMBL/GenBank/DDBJ databases">
        <authorList>
            <person name="Varghese N."/>
            <person name="Submissions S."/>
        </authorList>
    </citation>
    <scope>NUCLEOTIDE SEQUENCE [LARGE SCALE GENOMIC DNA]</scope>
    <source>
        <strain evidence="10">CGMCC 1.7737</strain>
    </source>
</reference>
<organism evidence="9 10">
    <name type="scientific">Haladaptatus litoreus</name>
    <dbReference type="NCBI Taxonomy" id="553468"/>
    <lineage>
        <taxon>Archaea</taxon>
        <taxon>Methanobacteriati</taxon>
        <taxon>Methanobacteriota</taxon>
        <taxon>Stenosarchaea group</taxon>
        <taxon>Halobacteria</taxon>
        <taxon>Halobacteriales</taxon>
        <taxon>Haladaptataceae</taxon>
        <taxon>Haladaptatus</taxon>
    </lineage>
</organism>
<evidence type="ECO:0000256" key="1">
    <source>
        <dbReference type="ARBA" id="ARBA00004651"/>
    </source>
</evidence>
<feature type="transmembrane region" description="Helical" evidence="8">
    <location>
        <begin position="283"/>
        <end position="301"/>
    </location>
</feature>
<feature type="transmembrane region" description="Helical" evidence="8">
    <location>
        <begin position="21"/>
        <end position="39"/>
    </location>
</feature>
<name>A0A1N7E7B2_9EURY</name>